<dbReference type="EMBL" id="CAJPWZ010002835">
    <property type="protein sequence ID" value="CAG2246147.1"/>
    <property type="molecule type" value="Genomic_DNA"/>
</dbReference>
<proteinExistence type="predicted"/>
<protein>
    <submittedName>
        <fullName evidence="1">Uncharacterized protein</fullName>
    </submittedName>
</protein>
<comment type="caution">
    <text evidence="1">The sequence shown here is derived from an EMBL/GenBank/DDBJ whole genome shotgun (WGS) entry which is preliminary data.</text>
</comment>
<accession>A0A8S3UV37</accession>
<evidence type="ECO:0000313" key="2">
    <source>
        <dbReference type="Proteomes" id="UP000683360"/>
    </source>
</evidence>
<reference evidence="1" key="1">
    <citation type="submission" date="2021-03" db="EMBL/GenBank/DDBJ databases">
        <authorList>
            <person name="Bekaert M."/>
        </authorList>
    </citation>
    <scope>NUCLEOTIDE SEQUENCE</scope>
</reference>
<evidence type="ECO:0000313" key="1">
    <source>
        <dbReference type="EMBL" id="CAG2246147.1"/>
    </source>
</evidence>
<dbReference type="AlphaFoldDB" id="A0A8S3UV37"/>
<sequence length="424" mass="49623">MATSFENKTHARERVLTLLQKEQLGKMPKKHHGNFSNYEFDKKKFTTEIQEKHEGSYVNWSLLARKYDLKINGKVPQNAGQVLKAYTLDLGIDISKFKTNSHIASNEYTRRIRRARKSIIYKKLRVSVPAVRSAKKLKRDIDDQKKSGEIDIGEPIAPKTIIKTNITNNGTLTEEKQVIYSRKISLDKIRMSVLQEQIQLGILRHFTDEEYRTMSNHELRSRFLRINETIPENKDEAISYLKSLERTRSIKLWHDHSSLLNHSHICFTVSWIYDHANYFTNKEYQEKFPKEKAINVQSVKIEFFKNNHVVAWMTFNGRNTDKMNWFSKANLADSSFNDLESCSTFNFFSITGNSQRKFYVNKSYHGCPGDDGWFVVIDQTPYCPWEKKGAIPLFLYTKNFTPRNWTNDMADRADIMIISVLCKV</sequence>
<dbReference type="OrthoDB" id="6134084at2759"/>
<dbReference type="Proteomes" id="UP000683360">
    <property type="component" value="Unassembled WGS sequence"/>
</dbReference>
<gene>
    <name evidence="1" type="ORF">MEDL_58137</name>
</gene>
<keyword evidence="2" id="KW-1185">Reference proteome</keyword>
<organism evidence="1 2">
    <name type="scientific">Mytilus edulis</name>
    <name type="common">Blue mussel</name>
    <dbReference type="NCBI Taxonomy" id="6550"/>
    <lineage>
        <taxon>Eukaryota</taxon>
        <taxon>Metazoa</taxon>
        <taxon>Spiralia</taxon>
        <taxon>Lophotrochozoa</taxon>
        <taxon>Mollusca</taxon>
        <taxon>Bivalvia</taxon>
        <taxon>Autobranchia</taxon>
        <taxon>Pteriomorphia</taxon>
        <taxon>Mytilida</taxon>
        <taxon>Mytiloidea</taxon>
        <taxon>Mytilidae</taxon>
        <taxon>Mytilinae</taxon>
        <taxon>Mytilus</taxon>
    </lineage>
</organism>
<name>A0A8S3UV37_MYTED</name>